<dbReference type="FunFam" id="3.90.180.10:FF:000032">
    <property type="entry name" value="Probable polyketide synthase pks1"/>
    <property type="match status" value="1"/>
</dbReference>
<dbReference type="FunFam" id="3.40.47.10:FF:000019">
    <property type="entry name" value="Polyketide synthase type I"/>
    <property type="match status" value="2"/>
</dbReference>
<dbReference type="SUPFAM" id="SSF50129">
    <property type="entry name" value="GroES-like"/>
    <property type="match status" value="1"/>
</dbReference>
<feature type="region of interest" description="C-terminal hotdog fold" evidence="14">
    <location>
        <begin position="3079"/>
        <end position="3216"/>
    </location>
</feature>
<organism evidence="18 19">
    <name type="scientific">Kutzneria kofuensis</name>
    <dbReference type="NCBI Taxonomy" id="103725"/>
    <lineage>
        <taxon>Bacteria</taxon>
        <taxon>Bacillati</taxon>
        <taxon>Actinomycetota</taxon>
        <taxon>Actinomycetes</taxon>
        <taxon>Pseudonocardiales</taxon>
        <taxon>Pseudonocardiaceae</taxon>
        <taxon>Kutzneria</taxon>
    </lineage>
</organism>
<dbReference type="InterPro" id="IPR016039">
    <property type="entry name" value="Thiolase-like"/>
</dbReference>
<evidence type="ECO:0000256" key="1">
    <source>
        <dbReference type="ARBA" id="ARBA00001957"/>
    </source>
</evidence>
<reference evidence="18 19" key="1">
    <citation type="submission" date="2020-08" db="EMBL/GenBank/DDBJ databases">
        <title>Sequencing the genomes of 1000 actinobacteria strains.</title>
        <authorList>
            <person name="Klenk H.-P."/>
        </authorList>
    </citation>
    <scope>NUCLEOTIDE SEQUENCE [LARGE SCALE GENOMIC DNA]</scope>
    <source>
        <strain evidence="18 19">DSM 43851</strain>
    </source>
</reference>
<dbReference type="FunFam" id="1.10.1200.10:FF:000007">
    <property type="entry name" value="Probable polyketide synthase pks17"/>
    <property type="match status" value="2"/>
</dbReference>
<gene>
    <name evidence="18" type="ORF">BJ998_002520</name>
</gene>
<dbReference type="GO" id="GO:0004315">
    <property type="term" value="F:3-oxoacyl-[acyl-carrier-protein] synthase activity"/>
    <property type="evidence" value="ECO:0007669"/>
    <property type="project" value="InterPro"/>
</dbReference>
<feature type="active site" description="Proton donor; for dehydratase activity" evidence="14">
    <location>
        <position position="3138"/>
    </location>
</feature>
<dbReference type="InterPro" id="IPR049551">
    <property type="entry name" value="PKS_DH_C"/>
</dbReference>
<dbReference type="InterPro" id="IPR050091">
    <property type="entry name" value="PKS_NRPS_Biosynth_Enz"/>
</dbReference>
<dbReference type="InterPro" id="IPR013968">
    <property type="entry name" value="PKS_KR"/>
</dbReference>
<dbReference type="Gene3D" id="1.10.1200.10">
    <property type="entry name" value="ACP-like"/>
    <property type="match status" value="2"/>
</dbReference>
<dbReference type="SMART" id="SM00822">
    <property type="entry name" value="PKS_KR"/>
    <property type="match status" value="2"/>
</dbReference>
<comment type="caution">
    <text evidence="18">The sequence shown here is derived from an EMBL/GenBank/DDBJ whole genome shotgun (WGS) entry which is preliminary data.</text>
</comment>
<dbReference type="PROSITE" id="PS52019">
    <property type="entry name" value="PKS_MFAS_DH"/>
    <property type="match status" value="2"/>
</dbReference>
<feature type="active site" description="Proton donor; for dehydratase activity" evidence="14">
    <location>
        <position position="1100"/>
    </location>
</feature>
<dbReference type="InterPro" id="IPR014030">
    <property type="entry name" value="Ketoacyl_synth_N"/>
</dbReference>
<feature type="active site" description="Proton acceptor; for dehydratase activity" evidence="14">
    <location>
        <position position="2978"/>
    </location>
</feature>
<dbReference type="PANTHER" id="PTHR43775:SF51">
    <property type="entry name" value="INACTIVE PHENOLPHTHIOCEROL SYNTHESIS POLYKETIDE SYNTHASE TYPE I PKS1-RELATED"/>
    <property type="match status" value="1"/>
</dbReference>
<dbReference type="Pfam" id="PF14765">
    <property type="entry name" value="PS-DH"/>
    <property type="match status" value="2"/>
</dbReference>
<keyword evidence="19" id="KW-1185">Reference proteome</keyword>
<dbReference type="Pfam" id="PF22953">
    <property type="entry name" value="SpnB_Rossmann"/>
    <property type="match status" value="2"/>
</dbReference>
<evidence type="ECO:0000256" key="3">
    <source>
        <dbReference type="ARBA" id="ARBA00022553"/>
    </source>
</evidence>
<evidence type="ECO:0000256" key="9">
    <source>
        <dbReference type="ARBA" id="ARBA00052442"/>
    </source>
</evidence>
<dbReference type="SMART" id="SM00826">
    <property type="entry name" value="PKS_DH"/>
    <property type="match status" value="2"/>
</dbReference>
<dbReference type="SMART" id="SM00823">
    <property type="entry name" value="PKS_PP"/>
    <property type="match status" value="2"/>
</dbReference>
<evidence type="ECO:0000256" key="14">
    <source>
        <dbReference type="PROSITE-ProRule" id="PRU01363"/>
    </source>
</evidence>
<dbReference type="GO" id="GO:0033068">
    <property type="term" value="P:macrolide biosynthetic process"/>
    <property type="evidence" value="ECO:0007669"/>
    <property type="project" value="UniProtKB-ARBA"/>
</dbReference>
<dbReference type="InterPro" id="IPR006162">
    <property type="entry name" value="Ppantetheine_attach_site"/>
</dbReference>
<keyword evidence="5" id="KW-0677">Repeat</keyword>
<evidence type="ECO:0000313" key="19">
    <source>
        <dbReference type="Proteomes" id="UP000585638"/>
    </source>
</evidence>
<name>A0A7W9NGB3_9PSEU</name>
<keyword evidence="4 18" id="KW-0808">Transferase</keyword>
<dbReference type="SUPFAM" id="SSF52151">
    <property type="entry name" value="FabD/lysophospholipase-like"/>
    <property type="match status" value="2"/>
</dbReference>
<dbReference type="Proteomes" id="UP000585638">
    <property type="component" value="Unassembled WGS sequence"/>
</dbReference>
<dbReference type="Pfam" id="PF21089">
    <property type="entry name" value="PKS_DH_N"/>
    <property type="match status" value="2"/>
</dbReference>
<evidence type="ECO:0000259" key="17">
    <source>
        <dbReference type="PROSITE" id="PS52019"/>
    </source>
</evidence>
<evidence type="ECO:0000256" key="12">
    <source>
        <dbReference type="ARBA" id="ARBA00063272"/>
    </source>
</evidence>
<dbReference type="GO" id="GO:0008270">
    <property type="term" value="F:zinc ion binding"/>
    <property type="evidence" value="ECO:0007669"/>
    <property type="project" value="InterPro"/>
</dbReference>
<dbReference type="InterPro" id="IPR020841">
    <property type="entry name" value="PKS_Beta-ketoAc_synthase_dom"/>
</dbReference>
<dbReference type="SUPFAM" id="SSF51735">
    <property type="entry name" value="NAD(P)-binding Rossmann-fold domains"/>
    <property type="match status" value="5"/>
</dbReference>
<dbReference type="Pfam" id="PF00550">
    <property type="entry name" value="PP-binding"/>
    <property type="match status" value="2"/>
</dbReference>
<dbReference type="InterPro" id="IPR049900">
    <property type="entry name" value="PKS_mFAS_DH"/>
</dbReference>
<dbReference type="InterPro" id="IPR020807">
    <property type="entry name" value="PKS_DH"/>
</dbReference>
<dbReference type="InterPro" id="IPR036291">
    <property type="entry name" value="NAD(P)-bd_dom_sf"/>
</dbReference>
<dbReference type="Gene3D" id="3.30.70.3290">
    <property type="match status" value="2"/>
</dbReference>
<feature type="domain" description="Ketosynthase family 3 (KS3)" evidence="16">
    <location>
        <begin position="34"/>
        <end position="458"/>
    </location>
</feature>
<dbReference type="PROSITE" id="PS00606">
    <property type="entry name" value="KS3_1"/>
    <property type="match status" value="2"/>
</dbReference>
<dbReference type="Gene3D" id="3.90.180.10">
    <property type="entry name" value="Medium-chain alcohol dehydrogenases, catalytic domain"/>
    <property type="match status" value="1"/>
</dbReference>
<dbReference type="Gene3D" id="3.40.47.10">
    <property type="match status" value="2"/>
</dbReference>
<dbReference type="GO" id="GO:0004312">
    <property type="term" value="F:fatty acid synthase activity"/>
    <property type="evidence" value="ECO:0007669"/>
    <property type="project" value="TreeGrafter"/>
</dbReference>
<keyword evidence="8" id="KW-0012">Acyltransferase</keyword>
<dbReference type="InterPro" id="IPR020843">
    <property type="entry name" value="ER"/>
</dbReference>
<evidence type="ECO:0000256" key="5">
    <source>
        <dbReference type="ARBA" id="ARBA00022737"/>
    </source>
</evidence>
<keyword evidence="2" id="KW-0596">Phosphopantetheine</keyword>
<dbReference type="Gene3D" id="3.40.366.10">
    <property type="entry name" value="Malonyl-Coenzyme A Acyl Carrier Protein, domain 2"/>
    <property type="match status" value="2"/>
</dbReference>
<dbReference type="SUPFAM" id="SSF55048">
    <property type="entry name" value="Probable ACP-binding domain of malonyl-CoA ACP transacylase"/>
    <property type="match status" value="2"/>
</dbReference>
<dbReference type="PANTHER" id="PTHR43775">
    <property type="entry name" value="FATTY ACID SYNTHASE"/>
    <property type="match status" value="1"/>
</dbReference>
<evidence type="ECO:0000259" key="15">
    <source>
        <dbReference type="PROSITE" id="PS50075"/>
    </source>
</evidence>
<dbReference type="Gene3D" id="3.40.50.11460">
    <property type="match status" value="1"/>
</dbReference>
<dbReference type="InterPro" id="IPR018201">
    <property type="entry name" value="Ketoacyl_synth_AS"/>
</dbReference>
<dbReference type="GO" id="GO:0031177">
    <property type="term" value="F:phosphopantetheine binding"/>
    <property type="evidence" value="ECO:0007669"/>
    <property type="project" value="InterPro"/>
</dbReference>
<evidence type="ECO:0000256" key="8">
    <source>
        <dbReference type="ARBA" id="ARBA00023315"/>
    </source>
</evidence>
<dbReference type="PROSITE" id="PS50075">
    <property type="entry name" value="CARRIER"/>
    <property type="match status" value="2"/>
</dbReference>
<dbReference type="SMART" id="SM01294">
    <property type="entry name" value="PKS_PP_betabranch"/>
    <property type="match status" value="2"/>
</dbReference>
<comment type="subunit">
    <text evidence="12">Homodimer. Erythronolide synthase is composed of EryAI, EryAII and EryAIII multimodular (2 modules) polypeptides each coding for a functional synthase subunit which participates in 2 of the six FAS-like elongation steps required for formation of the polyketide. Module 1, 2, 3, 4, 5, and 6 participating in biosynthesis steps 1, 2, 3, 4, 5, and 6, respectively.</text>
</comment>
<feature type="region of interest" description="N-terminal hotdog fold" evidence="14">
    <location>
        <begin position="2946"/>
        <end position="3067"/>
    </location>
</feature>
<dbReference type="Pfam" id="PF00109">
    <property type="entry name" value="ketoacyl-synt"/>
    <property type="match status" value="2"/>
</dbReference>
<feature type="region of interest" description="C-terminal hotdog fold" evidence="14">
    <location>
        <begin position="1041"/>
        <end position="1175"/>
    </location>
</feature>
<dbReference type="CDD" id="cd05195">
    <property type="entry name" value="enoyl_red"/>
    <property type="match status" value="1"/>
</dbReference>
<dbReference type="InterPro" id="IPR036736">
    <property type="entry name" value="ACP-like_sf"/>
</dbReference>
<dbReference type="InterPro" id="IPR032821">
    <property type="entry name" value="PKS_assoc"/>
</dbReference>
<keyword evidence="7" id="KW-0511">Multifunctional enzyme</keyword>
<dbReference type="InterPro" id="IPR015083">
    <property type="entry name" value="NorB/c/GfsB-D-like_docking"/>
</dbReference>
<accession>A0A7W9NGB3</accession>
<feature type="region of interest" description="N-terminal hotdog fold" evidence="14">
    <location>
        <begin position="909"/>
        <end position="1029"/>
    </location>
</feature>
<dbReference type="InterPro" id="IPR049552">
    <property type="entry name" value="PKS_DH_N"/>
</dbReference>
<dbReference type="PROSITE" id="PS01162">
    <property type="entry name" value="QOR_ZETA_CRYSTAL"/>
    <property type="match status" value="1"/>
</dbReference>
<dbReference type="Pfam" id="PF16197">
    <property type="entry name" value="KAsynt_C_assoc"/>
    <property type="match status" value="2"/>
</dbReference>
<sequence>MTTSNDQLVDALRASLKETERLKQQNRQLLGSNSEPIALVGMACRFPGGVRSPEDLWELVSGGVDAMSPFPQDRGWDLDTLFDPDPDKPGKSYVREGGFLDDAADFDAGFFGISPREAVAMDPQQRLLLEVSWEALERAGVDPLSLAGSSTGVFVGVITNDYTSSVPVVSEDVQPFLGNGGFSSVASGRVAYSLGLEGPAISVDTACSSSLVALHLAVQSLRRGECGLALVGGVSVMANTIAFTDFSRQRGLATDGRCKAFAAAADGTGWSEGVGVVVAERLSDAQRLGHRVLAVVRGSAVNQDGASNGLTAPNGPSQQRVIRSALANARLTTADVDLVEAHGTGTRLGDPIEAQAVLATYGQDRSEPLWLGSLKSNIGHSMAAAGVGGVIKMVMALRHGVMPQTLHVDEPTPAVDWSAGSVELLTENREWPEVDRPRRAGVSSFGISGTNAHVVLEQAPVVEASTVESTPAGVVPWVLSGRTAEALREQADSLARFLTDRPELRPADVGYSLATTRSVFSHRAVVVGADREQLLAGVAGVAEGESAAAAAVSPVFVFPGQGSQWVGMAVELAAQSPVFASALADCEKALAPFVDWSLTAALSSAELLERVDVVQPVLFSVMVSLARLWESVGVRPGAVLGHSQGEIAAACVAGVLSLDDAARVVALRSQAIGRVLSGRGGMGSIAASFEQVSEWIGRFDGLSVAAVNGPSAVVVSGDATALAELVAWCEGEGIRARVIPVDYASHSAVVEELESELLEALAPITPRSASVPFFSTVTGDWVDGSELSAEYWYTNLRETVRFAPAVEALVGQDFGVFVEVSAHPVLVSAIDGAEAVGTLRRDDGGWDRFLTSAGEAFARGVAVDWASVFPEGLSVVDLPTYAFQHQRFWLENAGAVSDVASAGLGSTGHPLLAAVVVVPESDGVVLTGRLSSRTHPWLVDHAVSGTVLLPGTAFVELAVRAGDEVGCGHVDELTLAAPLVVGDRVVLRVVVGGADEAGRREITVYSQSGDGLPWVCHATGVVSASAPAAGFDLSAWPPVDAEPVSVDGFYENLAGLGYGYGPTFQGLRAAWRRGDEVFAEVALPDRVDVTGFGLHPALADAALHGIGIGGKGDSLLLPFSWSGITLHASGAKALRVHIEQSEVDGYRLRFADPEGSPVATVESLVLRPVSGDQLAASNEVPDTLFRAEWTKIAATDVEPDATWIVLGGNDFDLPGRSCASLDAIEDVPDTVFVTVTGQQDSERLPDRVRNTLADALQAVQTWLADDRFARSRLVVVTRGAVLTEPGERVTDLVAAPVWGLVRSARAENPGRFVLVDVDGSADGLAAGLATGEPEFALRGGAVLARRLVRATLADQLMPPADAPSWRLDATVRQTLDNLELIPAPEAVAPLRAGEVRVGIRAAGINFRDLVSLLGLAATEEVMGGEAAGVVVEVGPGVTDLAVGDRVVGLFVGAFGPLAVTEREYLAPLPHGWTFAEAASIPIAFLTAFYGLFDLGGLRRGQRVLIHAGAGGVGMAAVQLARHFGAEVFATASPGKWDVLRSLGLDDDHIASSRDLAFEEKFLAVTGGAGVDVVLNSLAREFVDASLRLLVGGGRFLEMGKTDIRDADRYPGISYRAFDLTEAGPDRTRDMLDQILTLLDQRAVAPIPVTAWDVRRAPEAFRFMSQARHVGKIVLTIPRALDVDGTVLVTGGVGTLGGMVARHLVVEHGVRQLVLTGRRGLESPGAAELVTELTELGASVDVVACDVSDRAAVERVLAGVPVEHPLTAVVHAAGVLDDGLVESLTPERLDKVLRPKVDAVVHLHELTLDCDLAAFVVFSSAAATLGESGQANYAAANTFLDGLMELRRGLGLPGVSLAWGFWEQRSGMTAHLSDVDMQRMARGGVVPLSSELGLSLLDKGFASARPTLAPIRLDVAALRSAGEVPAVLRGLVRAPARRAVQATAALSGGQSLADRLLAMAVAEREHLLLGIVRDNVAAVLGFADPESVAPTQAFKEIGFDSLTAVELRNRLNTATGLRLSATVVFDYPNPTVLARHLCAELVGEAPAPVQSVPAARESDDDPIVLVGMACRFPGGVRSPEDLWELVSGGVDAMSPFPDDRGWNLDSLFDPDPDKAGKSYVREGGFLDAAGDFDAGFFGISPREAVAMDPQQRLLLEVSWEALERAGVDPLSLAGSSTGVFVGVITNDYTSSVPVVSEDVQPFLGNGGFSSVASGRVAYSLGLEGPAISVDTACSSSLVALHLAVQSLRRGECGLALVGGVSVMANTIAFTDFSRQRGLAADGRCKAFAGAADGTGWSEGVGVVVAERLSDAQRLGHRVLAVVRGSAVNQDGASNGLTAPNGPSQQRVIRAALSNAGLSTADVDLVEGHGTGTRLGDPIEAQAVLATYGQDRSEPLRLGSLKSNIGHSMAAAGVGGVIKMVMALRHGVMPQTLHVDEPTPAVDWSAGSVELLTENRGWPEVDRPRRAGVSSFGISGTNAHVIIEQAPAVDEPTVAETPAGVVPWVLSGRSAEALRAQAARLAEYLGERPGLNLADAGISLVRTRSAFEHRAVVVAADRDDMLAGLAAVAEESVDAALTSVGPGPVFVFPGQGSQWVGMAVELAAQSPVFASALAECEQALAPFVDWSLTEALGSAELLERVDVVQPVLFSVMVSLARLWESVGVRPAAVLGHSQGEIAAACVAGVLSLEDAARVVALRSQAIGRVLSGRGGMASITASVDHVRDRIAQWDGALSVAAVNGPSAVVVSGDAAALAELVAGCEADGARARVIPVDYASHSAVVEELEAELLDVLAPITPRSASVPFFSTVTGDWVDGSELSASYWYTNLRETVRFAEANRALLAGGHRVLLEVSAHPVLTVPMQATVEDVGVDAVVLGSLRRDDGGWDRFLTSAGEAFARGVAVDWLSVFPAGAKTVDLPTYAFQSQRYWLENAAGVSDVASAGLGSTGHPLLAAAVELADSDGVVLTGRLSTRTHPWLADHAVTGTVLLPGTAFVELAVHAGDQVGCDVVEELTLLAPLVFGPSAVNIQVAVGAADDAGRRAVTVHSRPDDDQPWTAHASGTLTAGAPAPEFDLTAWPPTNAEALDLAGGYDELALQGYEYGPTFQGLRAAWRRDGEVFAEVALPEGVAGERFAVHPALLDAALHALGAAEETDPDAGVRLPFTWTGVTVHATGATMLRVRLTPQDDDRFQVAVADATGAPVASVAGLVMRPISTDQLRAATDPLYRVDWIELPEVEAPQRQRPWAVLGTDEFGLVDTLKADTPDLAAYPDLDRFSEALAAGDPVPEVVFTTLGSSTVDDVVLPTAVRAASVRALHLAQAWLADDRLADSRLVVVTRGAVATDGGAVADLATAPVWGLLRSAQAEHPGRVVLVDVDDTTTVPPAVLALGEPEVAVRDGKLLGRRLVAVDDIAEPRLDASGTVLVTGGTGTLGALIARHLVTAHGARTLLLTSRRGETAAGAADLKAELTELGADVTIAACDIADRDELEQLLDTVPDLTAVVHTAGVVDDGVLGSLTPERLDTVLRPKVDAVLNLHELTRDRELSAFVLFSSAAGTIGSAGQANYAAANVFVDALAANRRAEGLPATALAWGFWAERSELTGQLDDTDVARMGRSGVVAMDSATGLALFDAALGVDEAALVPVRLDLARIRTRLADADGPAVLRGLVKLPVRRGAAGAAPDSSEVDALMRRLAGLSGADRTKAVLDLVRTQVAGVLGFAGPNAVAANRGFLDLGFDSLTALELRNRVGKAVGIRLPATLIFDYPSPTALAGYLVEQLPMASPAPLAAELDRLETAVDLPDDLRAVVVERLHDLLAKLGPGDVVDVLADATDDEMFAFIDEQLETP</sequence>
<dbReference type="InterPro" id="IPR011032">
    <property type="entry name" value="GroES-like_sf"/>
</dbReference>
<dbReference type="InterPro" id="IPR055123">
    <property type="entry name" value="SpnB-like_Rossmann"/>
</dbReference>
<dbReference type="Pfam" id="PF08659">
    <property type="entry name" value="KR"/>
    <property type="match status" value="2"/>
</dbReference>
<dbReference type="SMART" id="SM00829">
    <property type="entry name" value="PKS_ER"/>
    <property type="match status" value="1"/>
</dbReference>
<evidence type="ECO:0000256" key="13">
    <source>
        <dbReference type="ARBA" id="ARBA00066981"/>
    </source>
</evidence>
<dbReference type="InterPro" id="IPR013154">
    <property type="entry name" value="ADH-like_N"/>
</dbReference>
<dbReference type="InterPro" id="IPR002364">
    <property type="entry name" value="Quin_OxRdtase/zeta-crystal_CS"/>
</dbReference>
<dbReference type="GO" id="GO:0016491">
    <property type="term" value="F:oxidoreductase activity"/>
    <property type="evidence" value="ECO:0007669"/>
    <property type="project" value="InterPro"/>
</dbReference>
<feature type="domain" description="Carrier" evidence="15">
    <location>
        <begin position="1965"/>
        <end position="2040"/>
    </location>
</feature>
<dbReference type="Pfam" id="PF00698">
    <property type="entry name" value="Acyl_transf_1"/>
    <property type="match status" value="2"/>
</dbReference>
<feature type="domain" description="Carrier" evidence="15">
    <location>
        <begin position="3699"/>
        <end position="3774"/>
    </location>
</feature>
<dbReference type="EC" id="2.3.1.94" evidence="13"/>
<dbReference type="PROSITE" id="PS00012">
    <property type="entry name" value="PHOSPHOPANTETHEINE"/>
    <property type="match status" value="2"/>
</dbReference>
<keyword evidence="6" id="KW-0045">Antibiotic biosynthesis</keyword>
<dbReference type="InterPro" id="IPR014031">
    <property type="entry name" value="Ketoacyl_synth_C"/>
</dbReference>
<feature type="domain" description="PKS/mFAS DH" evidence="17">
    <location>
        <begin position="2946"/>
        <end position="3216"/>
    </location>
</feature>
<dbReference type="SMART" id="SM00825">
    <property type="entry name" value="PKS_KS"/>
    <property type="match status" value="2"/>
</dbReference>
<dbReference type="InterPro" id="IPR009081">
    <property type="entry name" value="PP-bd_ACP"/>
</dbReference>
<dbReference type="InterPro" id="IPR016035">
    <property type="entry name" value="Acyl_Trfase/lysoPLipase"/>
</dbReference>
<feature type="domain" description="Ketosynthase family 3 (KS3)" evidence="16">
    <location>
        <begin position="2059"/>
        <end position="2483"/>
    </location>
</feature>
<dbReference type="CDD" id="cd00833">
    <property type="entry name" value="PKS"/>
    <property type="match status" value="2"/>
</dbReference>
<evidence type="ECO:0000256" key="4">
    <source>
        <dbReference type="ARBA" id="ARBA00022679"/>
    </source>
</evidence>
<dbReference type="SMART" id="SM00827">
    <property type="entry name" value="PKS_AT"/>
    <property type="match status" value="2"/>
</dbReference>
<feature type="active site" description="Proton acceptor; for dehydratase activity" evidence="14">
    <location>
        <position position="941"/>
    </location>
</feature>
<comment type="pathway">
    <text evidence="11">Antibiotic biosynthesis; erythromycin biosynthesis.</text>
</comment>
<dbReference type="InterPro" id="IPR014043">
    <property type="entry name" value="Acyl_transferase_dom"/>
</dbReference>
<evidence type="ECO:0000259" key="16">
    <source>
        <dbReference type="PROSITE" id="PS52004"/>
    </source>
</evidence>
<evidence type="ECO:0000256" key="10">
    <source>
        <dbReference type="ARBA" id="ARBA00060158"/>
    </source>
</evidence>
<dbReference type="InterPro" id="IPR016036">
    <property type="entry name" value="Malonyl_transacylase_ACP-bd"/>
</dbReference>
<evidence type="ECO:0000256" key="2">
    <source>
        <dbReference type="ARBA" id="ARBA00022450"/>
    </source>
</evidence>
<keyword evidence="3" id="KW-0597">Phosphoprotein</keyword>
<evidence type="ECO:0000256" key="6">
    <source>
        <dbReference type="ARBA" id="ARBA00023194"/>
    </source>
</evidence>
<dbReference type="Pfam" id="PF13602">
    <property type="entry name" value="ADH_zinc_N_2"/>
    <property type="match status" value="1"/>
</dbReference>
<dbReference type="FunFam" id="3.40.50.720:FF:000209">
    <property type="entry name" value="Polyketide synthase Pks12"/>
    <property type="match status" value="1"/>
</dbReference>
<proteinExistence type="predicted"/>
<evidence type="ECO:0000256" key="11">
    <source>
        <dbReference type="ARBA" id="ARBA00060622"/>
    </source>
</evidence>
<evidence type="ECO:0000313" key="18">
    <source>
        <dbReference type="EMBL" id="MBB5891324.1"/>
    </source>
</evidence>
<protein>
    <recommendedName>
        <fullName evidence="13">6-deoxyerythronolide-B synthase</fullName>
        <ecNumber evidence="13">2.3.1.94</ecNumber>
    </recommendedName>
</protein>
<dbReference type="Pfam" id="PF08990">
    <property type="entry name" value="Docking"/>
    <property type="match status" value="1"/>
</dbReference>
<dbReference type="InterPro" id="IPR057326">
    <property type="entry name" value="KR_dom"/>
</dbReference>
<feature type="domain" description="PKS/mFAS DH" evidence="17">
    <location>
        <begin position="909"/>
        <end position="1175"/>
    </location>
</feature>
<dbReference type="FunFam" id="3.40.366.10:FF:000002">
    <property type="entry name" value="Probable polyketide synthase 2"/>
    <property type="match status" value="2"/>
</dbReference>
<dbReference type="Pfam" id="PF02801">
    <property type="entry name" value="Ketoacyl-synt_C"/>
    <property type="match status" value="2"/>
</dbReference>
<comment type="catalytic activity">
    <reaction evidence="9">
        <text>6 (S)-methylmalonyl-CoA + propanoyl-CoA + 6 NADPH + 12 H(+) = 6-deoxyerythronolide B + 6 CO2 + 6 NADP(+) + 7 CoA + H2O</text>
        <dbReference type="Rhea" id="RHEA:23068"/>
        <dbReference type="ChEBI" id="CHEBI:15377"/>
        <dbReference type="ChEBI" id="CHEBI:15378"/>
        <dbReference type="ChEBI" id="CHEBI:16089"/>
        <dbReference type="ChEBI" id="CHEBI:16526"/>
        <dbReference type="ChEBI" id="CHEBI:57287"/>
        <dbReference type="ChEBI" id="CHEBI:57327"/>
        <dbReference type="ChEBI" id="CHEBI:57392"/>
        <dbReference type="ChEBI" id="CHEBI:57783"/>
        <dbReference type="ChEBI" id="CHEBI:58349"/>
        <dbReference type="EC" id="2.3.1.94"/>
    </reaction>
</comment>
<dbReference type="PROSITE" id="PS52004">
    <property type="entry name" value="KS3_2"/>
    <property type="match status" value="2"/>
</dbReference>
<dbReference type="CDD" id="cd08956">
    <property type="entry name" value="KR_3_FAS_SDR_x"/>
    <property type="match status" value="2"/>
</dbReference>
<dbReference type="Gene3D" id="3.40.50.720">
    <property type="entry name" value="NAD(P)-binding Rossmann-like Domain"/>
    <property type="match status" value="2"/>
</dbReference>
<dbReference type="SUPFAM" id="SSF47336">
    <property type="entry name" value="ACP-like"/>
    <property type="match status" value="2"/>
</dbReference>
<dbReference type="GO" id="GO:0047879">
    <property type="term" value="F:erythronolide synthase activity"/>
    <property type="evidence" value="ECO:0007669"/>
    <property type="project" value="UniProtKB-EC"/>
</dbReference>
<dbReference type="Pfam" id="PF08240">
    <property type="entry name" value="ADH_N"/>
    <property type="match status" value="1"/>
</dbReference>
<dbReference type="Gene3D" id="3.10.129.110">
    <property type="entry name" value="Polyketide synthase dehydratase"/>
    <property type="match status" value="2"/>
</dbReference>
<dbReference type="InterPro" id="IPR042104">
    <property type="entry name" value="PKS_dehydratase_sf"/>
</dbReference>
<dbReference type="GO" id="GO:0006633">
    <property type="term" value="P:fatty acid biosynthetic process"/>
    <property type="evidence" value="ECO:0007669"/>
    <property type="project" value="InterPro"/>
</dbReference>
<comment type="cofactor">
    <cofactor evidence="1">
        <name>pantetheine 4'-phosphate</name>
        <dbReference type="ChEBI" id="CHEBI:47942"/>
    </cofactor>
</comment>
<evidence type="ECO:0000256" key="7">
    <source>
        <dbReference type="ARBA" id="ARBA00023268"/>
    </source>
</evidence>
<dbReference type="InterPro" id="IPR001227">
    <property type="entry name" value="Ac_transferase_dom_sf"/>
</dbReference>
<dbReference type="SUPFAM" id="SSF53901">
    <property type="entry name" value="Thiolase-like"/>
    <property type="match status" value="2"/>
</dbReference>
<dbReference type="EMBL" id="JACHIR010000001">
    <property type="protein sequence ID" value="MBB5891324.1"/>
    <property type="molecule type" value="Genomic_DNA"/>
</dbReference>
<comment type="function">
    <text evidence="10">Involved in the biosynthesis of antibiotic erythromycin via the biosynthesis of its aglycone precursor, 6-deoxyerythronolide B (6-dEB).</text>
</comment>
<dbReference type="InterPro" id="IPR020806">
    <property type="entry name" value="PKS_PP-bd"/>
</dbReference>